<reference evidence="2 3" key="1">
    <citation type="journal article" date="2014" name="Int. J. Syst. Evol. Microbiol.">
        <title>Nitrososphaera viennensis gen. nov., sp. nov., an aerobic and mesophilic, ammonia-oxidizing archaeon from soil and a member of the archaeal phylum Thaumarchaeota.</title>
        <authorList>
            <person name="Stieglmeier M."/>
            <person name="Klingl A."/>
            <person name="Alves R.J."/>
            <person name="Rittmann S.K."/>
            <person name="Melcher M."/>
            <person name="Leisch N."/>
            <person name="Schleper C."/>
        </authorList>
    </citation>
    <scope>NUCLEOTIDE SEQUENCE [LARGE SCALE GENOMIC DNA]</scope>
    <source>
        <strain evidence="2">EN76</strain>
    </source>
</reference>
<dbReference type="KEGG" id="nvn:NVIE_003930"/>
<dbReference type="EMBL" id="CP007536">
    <property type="protein sequence ID" value="AIC14586.1"/>
    <property type="molecule type" value="Genomic_DNA"/>
</dbReference>
<proteinExistence type="predicted"/>
<accession>A0A060HLX7</accession>
<gene>
    <name evidence="2" type="ORF">NVIE_003930</name>
</gene>
<keyword evidence="1" id="KW-0472">Membrane</keyword>
<dbReference type="RefSeq" id="WP_144239414.1">
    <property type="nucleotide sequence ID" value="NZ_CP007536.1"/>
</dbReference>
<dbReference type="AlphaFoldDB" id="A0A060HLX7"/>
<dbReference type="HOGENOM" id="CLU_1782547_0_0_2"/>
<dbReference type="GeneID" id="74945654"/>
<dbReference type="STRING" id="926571.NVIE_003930"/>
<keyword evidence="3" id="KW-1185">Reference proteome</keyword>
<evidence type="ECO:0000313" key="2">
    <source>
        <dbReference type="EMBL" id="AIC14586.1"/>
    </source>
</evidence>
<dbReference type="OrthoDB" id="11690at2157"/>
<protein>
    <submittedName>
        <fullName evidence="2">Uncharacterized protein</fullName>
    </submittedName>
</protein>
<dbReference type="Proteomes" id="UP000027093">
    <property type="component" value="Chromosome"/>
</dbReference>
<feature type="transmembrane region" description="Helical" evidence="1">
    <location>
        <begin position="12"/>
        <end position="29"/>
    </location>
</feature>
<evidence type="ECO:0000313" key="3">
    <source>
        <dbReference type="Proteomes" id="UP000027093"/>
    </source>
</evidence>
<name>A0A060HLX7_9ARCH</name>
<sequence>MAIQWDSLLVEMMLLAAIIYGAIYVEALVDKRKIRKEEDRNRQQIVHFVKNDLNNKLRFIEESVKYSDFKPFFTDMWDATILGGKQILLPFPLFQNLQHTYSWMKYYNNELEQKQNGDSNEKEVLQILSEVKKSIGDSIKMLEDS</sequence>
<keyword evidence="1" id="KW-1133">Transmembrane helix</keyword>
<evidence type="ECO:0000256" key="1">
    <source>
        <dbReference type="SAM" id="Phobius"/>
    </source>
</evidence>
<keyword evidence="1" id="KW-0812">Transmembrane</keyword>
<organism evidence="2 3">
    <name type="scientific">Nitrososphaera viennensis EN76</name>
    <dbReference type="NCBI Taxonomy" id="926571"/>
    <lineage>
        <taxon>Archaea</taxon>
        <taxon>Nitrososphaerota</taxon>
        <taxon>Nitrososphaeria</taxon>
        <taxon>Nitrososphaerales</taxon>
        <taxon>Nitrososphaeraceae</taxon>
        <taxon>Nitrososphaera</taxon>
    </lineage>
</organism>